<protein>
    <submittedName>
        <fullName evidence="2">Uncharacterized protein</fullName>
    </submittedName>
</protein>
<feature type="transmembrane region" description="Helical" evidence="1">
    <location>
        <begin position="86"/>
        <end position="105"/>
    </location>
</feature>
<proteinExistence type="predicted"/>
<reference evidence="3" key="1">
    <citation type="submission" date="2017-03" db="EMBL/GenBank/DDBJ databases">
        <authorList>
            <person name="Herbold C."/>
        </authorList>
    </citation>
    <scope>NUCLEOTIDE SEQUENCE [LARGE SCALE GENOMIC DNA]</scope>
</reference>
<dbReference type="AlphaFoldDB" id="A0A2H1FFJ0"/>
<evidence type="ECO:0000313" key="2">
    <source>
        <dbReference type="EMBL" id="SMH71514.1"/>
    </source>
</evidence>
<keyword evidence="3" id="KW-1185">Reference proteome</keyword>
<evidence type="ECO:0000256" key="1">
    <source>
        <dbReference type="SAM" id="Phobius"/>
    </source>
</evidence>
<dbReference type="Proteomes" id="UP000230607">
    <property type="component" value="Chromosome 1"/>
</dbReference>
<name>A0A2H1FFJ0_9ARCH</name>
<keyword evidence="1" id="KW-0472">Membrane</keyword>
<sequence>MPDKSCRTCGGDLIKWSACTECRKAIQKICLTCSEKTIAEFHSHHIHLEPCKIDNAQRTVTTIQSYDRYTKLKNPKKNPRNKNYRNILVISGLIVAIMILGMLGMSNTESFSSSRSSQIQMIIPSEHSGVIESIKETPSVDTHRVDTQHVDTQHPSTNAKYTYSNCLGVSDGMHLTVTCPTEYGSVYKAVVDMPSELISQFENGVFSLRGLAVTEHLDSISIQYAKKVYEAKFVNG</sequence>
<organism evidence="2 3">
    <name type="scientific">Candidatus Nitrosotalea okcheonensis</name>
    <dbReference type="NCBI Taxonomy" id="1903276"/>
    <lineage>
        <taxon>Archaea</taxon>
        <taxon>Nitrososphaerota</taxon>
        <taxon>Nitrososphaeria</taxon>
        <taxon>Nitrosotaleales</taxon>
        <taxon>Nitrosotaleaceae</taxon>
        <taxon>Nitrosotalea</taxon>
    </lineage>
</organism>
<dbReference type="OrthoDB" id="9776at2157"/>
<keyword evidence="1" id="KW-1133">Transmembrane helix</keyword>
<accession>A0A2H1FFJ0</accession>
<keyword evidence="1" id="KW-0812">Transmembrane</keyword>
<dbReference type="EMBL" id="LT841358">
    <property type="protein sequence ID" value="SMH71514.1"/>
    <property type="molecule type" value="Genomic_DNA"/>
</dbReference>
<dbReference type="RefSeq" id="WP_157927465.1">
    <property type="nucleotide sequence ID" value="NZ_LT841358.1"/>
</dbReference>
<evidence type="ECO:0000313" key="3">
    <source>
        <dbReference type="Proteomes" id="UP000230607"/>
    </source>
</evidence>
<gene>
    <name evidence="2" type="ORF">NCS_11326</name>
</gene>